<evidence type="ECO:0000256" key="1">
    <source>
        <dbReference type="SAM" id="MobiDB-lite"/>
    </source>
</evidence>
<feature type="region of interest" description="Disordered" evidence="1">
    <location>
        <begin position="26"/>
        <end position="71"/>
    </location>
</feature>
<name>A0A923MGX3_9FIRM</name>
<dbReference type="RefSeq" id="WP_187013638.1">
    <property type="nucleotide sequence ID" value="NZ_JACOQI010000002.1"/>
</dbReference>
<evidence type="ECO:0000313" key="2">
    <source>
        <dbReference type="EMBL" id="MBC5769254.1"/>
    </source>
</evidence>
<proteinExistence type="predicted"/>
<organism evidence="2 3">
    <name type="scientific">Dysosmobacter segnis</name>
    <dbReference type="NCBI Taxonomy" id="2763042"/>
    <lineage>
        <taxon>Bacteria</taxon>
        <taxon>Bacillati</taxon>
        <taxon>Bacillota</taxon>
        <taxon>Clostridia</taxon>
        <taxon>Eubacteriales</taxon>
        <taxon>Oscillospiraceae</taxon>
        <taxon>Dysosmobacter</taxon>
    </lineage>
</organism>
<dbReference type="Proteomes" id="UP000620327">
    <property type="component" value="Unassembled WGS sequence"/>
</dbReference>
<sequence>MREENFPPKIRREVLRSVPYVLFEERPSKVDGEDPTGYGEQYRSFVGGRQPSELPKGAADHTQDRKGEEDL</sequence>
<protein>
    <submittedName>
        <fullName evidence="2">Uncharacterized protein</fullName>
    </submittedName>
</protein>
<dbReference type="AlphaFoldDB" id="A0A923MGX3"/>
<gene>
    <name evidence="2" type="ORF">H8Z83_02700</name>
</gene>
<evidence type="ECO:0000313" key="3">
    <source>
        <dbReference type="Proteomes" id="UP000620327"/>
    </source>
</evidence>
<feature type="compositionally biased region" description="Basic and acidic residues" evidence="1">
    <location>
        <begin position="58"/>
        <end position="71"/>
    </location>
</feature>
<keyword evidence="3" id="KW-1185">Reference proteome</keyword>
<comment type="caution">
    <text evidence="2">The sequence shown here is derived from an EMBL/GenBank/DDBJ whole genome shotgun (WGS) entry which is preliminary data.</text>
</comment>
<dbReference type="EMBL" id="JACOQI010000002">
    <property type="protein sequence ID" value="MBC5769254.1"/>
    <property type="molecule type" value="Genomic_DNA"/>
</dbReference>
<accession>A0A923MGX3</accession>
<reference evidence="2" key="1">
    <citation type="submission" date="2020-08" db="EMBL/GenBank/DDBJ databases">
        <title>Genome public.</title>
        <authorList>
            <person name="Liu C."/>
            <person name="Sun Q."/>
        </authorList>
    </citation>
    <scope>NUCLEOTIDE SEQUENCE</scope>
    <source>
        <strain evidence="2">BX15</strain>
    </source>
</reference>